<dbReference type="AlphaFoldDB" id="A0A975BBQ9"/>
<sequence length="270" mass="30745">MERLLKIFIKRFVLLILLSFIIGLFVTSGIQAENNSKTIHIATIDYPPLMGVQNGVMTEIVTEAFKSQGFTIEYKIYPMARIVWSVTEGNDLAVVGSRAWFHKADTIKNVHPVSIYFTGLNFFSLKEKFPQGVIFEKLEDLKNYKIGYVRGGSLIPIFNKANLTPELVTTLSQNASKVYTGRIDMFAATELGGWGVIQKSYPDEVDKFTISKKHIHQINGDIVFAKDQIALMNIFQQGFETIKNNGTYLNILKKYYINREIPNQLLEFIK</sequence>
<evidence type="ECO:0000313" key="2">
    <source>
        <dbReference type="Proteomes" id="UP000663720"/>
    </source>
</evidence>
<dbReference type="Proteomes" id="UP000663720">
    <property type="component" value="Chromosome"/>
</dbReference>
<dbReference type="KEGG" id="dli:dnl_46990"/>
<dbReference type="EMBL" id="CP061799">
    <property type="protein sequence ID" value="QTA82325.1"/>
    <property type="molecule type" value="Genomic_DNA"/>
</dbReference>
<dbReference type="PANTHER" id="PTHR38834:SF3">
    <property type="entry name" value="SOLUTE-BINDING PROTEIN FAMILY 3_N-TERMINAL DOMAIN-CONTAINING PROTEIN"/>
    <property type="match status" value="1"/>
</dbReference>
<reference evidence="1" key="1">
    <citation type="journal article" date="2021" name="Microb. Physiol.">
        <title>Proteogenomic Insights into the Physiology of Marine, Sulfate-Reducing, Filamentous Desulfonema limicola and Desulfonema magnum.</title>
        <authorList>
            <person name="Schnaars V."/>
            <person name="Wohlbrand L."/>
            <person name="Scheve S."/>
            <person name="Hinrichs C."/>
            <person name="Reinhardt R."/>
            <person name="Rabus R."/>
        </authorList>
    </citation>
    <scope>NUCLEOTIDE SEQUENCE</scope>
    <source>
        <strain evidence="1">5ac10</strain>
    </source>
</reference>
<protein>
    <submittedName>
        <fullName evidence="1">Solute-binding protein family 3 domain-containing protein, MltF-like</fullName>
    </submittedName>
</protein>
<name>A0A975BBQ9_9BACT</name>
<dbReference type="PANTHER" id="PTHR38834">
    <property type="entry name" value="PERIPLASMIC SUBSTRATE BINDING PROTEIN FAMILY 3"/>
    <property type="match status" value="1"/>
</dbReference>
<dbReference type="RefSeq" id="WP_207688269.1">
    <property type="nucleotide sequence ID" value="NZ_CP061799.1"/>
</dbReference>
<proteinExistence type="predicted"/>
<organism evidence="1 2">
    <name type="scientific">Desulfonema limicola</name>
    <dbReference type="NCBI Taxonomy" id="45656"/>
    <lineage>
        <taxon>Bacteria</taxon>
        <taxon>Pseudomonadati</taxon>
        <taxon>Thermodesulfobacteriota</taxon>
        <taxon>Desulfobacteria</taxon>
        <taxon>Desulfobacterales</taxon>
        <taxon>Desulfococcaceae</taxon>
        <taxon>Desulfonema</taxon>
    </lineage>
</organism>
<evidence type="ECO:0000313" key="1">
    <source>
        <dbReference type="EMBL" id="QTA82325.1"/>
    </source>
</evidence>
<dbReference type="Gene3D" id="3.40.190.10">
    <property type="entry name" value="Periplasmic binding protein-like II"/>
    <property type="match status" value="2"/>
</dbReference>
<keyword evidence="2" id="KW-1185">Reference proteome</keyword>
<accession>A0A975BBQ9</accession>
<gene>
    <name evidence="1" type="ORF">dnl_46990</name>
</gene>
<dbReference type="SUPFAM" id="SSF53850">
    <property type="entry name" value="Periplasmic binding protein-like II"/>
    <property type="match status" value="1"/>
</dbReference>